<reference evidence="1" key="1">
    <citation type="submission" date="2023-04" db="EMBL/GenBank/DDBJ databases">
        <title>A chromosome-level genome assembly of the parasitoid wasp Eretmocerus hayati.</title>
        <authorList>
            <person name="Zhong Y."/>
            <person name="Liu S."/>
            <person name="Liu Y."/>
        </authorList>
    </citation>
    <scope>NUCLEOTIDE SEQUENCE</scope>
    <source>
        <strain evidence="1">ZJU_SS_LIU_2023</strain>
    </source>
</reference>
<evidence type="ECO:0000313" key="1">
    <source>
        <dbReference type="EMBL" id="KAJ8669200.1"/>
    </source>
</evidence>
<accession>A0ACC2NDH0</accession>
<dbReference type="Proteomes" id="UP001239111">
    <property type="component" value="Chromosome 3"/>
</dbReference>
<gene>
    <name evidence="1" type="ORF">QAD02_000459</name>
</gene>
<organism evidence="1 2">
    <name type="scientific">Eretmocerus hayati</name>
    <dbReference type="NCBI Taxonomy" id="131215"/>
    <lineage>
        <taxon>Eukaryota</taxon>
        <taxon>Metazoa</taxon>
        <taxon>Ecdysozoa</taxon>
        <taxon>Arthropoda</taxon>
        <taxon>Hexapoda</taxon>
        <taxon>Insecta</taxon>
        <taxon>Pterygota</taxon>
        <taxon>Neoptera</taxon>
        <taxon>Endopterygota</taxon>
        <taxon>Hymenoptera</taxon>
        <taxon>Apocrita</taxon>
        <taxon>Proctotrupomorpha</taxon>
        <taxon>Chalcidoidea</taxon>
        <taxon>Aphelinidae</taxon>
        <taxon>Aphelininae</taxon>
        <taxon>Eretmocerus</taxon>
    </lineage>
</organism>
<name>A0ACC2NDH0_9HYME</name>
<dbReference type="EMBL" id="CM056743">
    <property type="protein sequence ID" value="KAJ8669200.1"/>
    <property type="molecule type" value="Genomic_DNA"/>
</dbReference>
<protein>
    <submittedName>
        <fullName evidence="1">Uncharacterized protein</fullName>
    </submittedName>
</protein>
<comment type="caution">
    <text evidence="1">The sequence shown here is derived from an EMBL/GenBank/DDBJ whole genome shotgun (WGS) entry which is preliminary data.</text>
</comment>
<sequence>MIMVINVWGLSGFKMELMQSIVDNTSIAIILRQIRNAADLSFMDDRGYTYLIQAIEKERLIVVYALLAAGADPNQKGDMIGPFNDPRPIYFAIARMNFQVVKTLISVGADLVSENRLCLHAAVIQGSTRMIRLLTSKGARYTAYDELNRSPLDMCLDVMEFPWISPDDACEMLEYMLQHGGSVTLLRSFPFVPRVVYQHGSLRVLELLLSAGLMVNRTCYFSMWRTLLTCIFNDRKEILKYMIYEEAQNVNVHDNLLITPLMLAAELGKLRHVKIMVKAGAQVNAKDRFDESALTKSMDSFTGRDKFDYLIKISELPTIKAAYEFAYVRNRKIFLEKFIKYVALQKRLNSAFDTSAFLDNRSDFIKETYDSACAELSNLEQNYIYGTVNLFRILTLTKYAKIALNNDVSNYVKNSNLKERFPMYGEDLVANVTKAKKYQDLVLRATEKLRIILGNNLSNTPHILDMIIQYLNTPQLRKIAFD</sequence>
<proteinExistence type="predicted"/>
<keyword evidence="2" id="KW-1185">Reference proteome</keyword>
<evidence type="ECO:0000313" key="2">
    <source>
        <dbReference type="Proteomes" id="UP001239111"/>
    </source>
</evidence>